<comment type="similarity">
    <text evidence="5">Belongs to the lariat debranching enzyme family.</text>
</comment>
<feature type="region of interest" description="Disordered" evidence="13">
    <location>
        <begin position="378"/>
        <end position="420"/>
    </location>
</feature>
<comment type="cofactor">
    <cofactor evidence="3">
        <name>Fe(2+)</name>
        <dbReference type="ChEBI" id="CHEBI:29033"/>
    </cofactor>
</comment>
<dbReference type="EMBL" id="OVEO01000003">
    <property type="protein sequence ID" value="SPQ94825.1"/>
    <property type="molecule type" value="Genomic_DNA"/>
</dbReference>
<dbReference type="FunFam" id="3.60.21.10:FF:000035">
    <property type="entry name" value="Lariat debranching enzyme"/>
    <property type="match status" value="1"/>
</dbReference>
<evidence type="ECO:0000256" key="2">
    <source>
        <dbReference type="ARBA" id="ARBA00001947"/>
    </source>
</evidence>
<dbReference type="PANTHER" id="PTHR12849">
    <property type="entry name" value="RNA LARIAT DEBRANCHING ENZYME"/>
    <property type="match status" value="1"/>
</dbReference>
<keyword evidence="9" id="KW-0862">Zinc</keyword>
<name>A0A3P3Y3S1_PLABS</name>
<evidence type="ECO:0000256" key="11">
    <source>
        <dbReference type="ARBA" id="ARBA00023211"/>
    </source>
</evidence>
<evidence type="ECO:0000256" key="1">
    <source>
        <dbReference type="ARBA" id="ARBA00001936"/>
    </source>
</evidence>
<dbReference type="Proteomes" id="UP000290189">
    <property type="component" value="Unassembled WGS sequence"/>
</dbReference>
<dbReference type="SMART" id="SM01124">
    <property type="entry name" value="DBR1"/>
    <property type="match status" value="1"/>
</dbReference>
<dbReference type="PANTHER" id="PTHR12849:SF0">
    <property type="entry name" value="LARIAT DEBRANCHING ENZYME"/>
    <property type="match status" value="1"/>
</dbReference>
<dbReference type="InterPro" id="IPR029052">
    <property type="entry name" value="Metallo-depent_PP-like"/>
</dbReference>
<comment type="cofactor">
    <cofactor evidence="1">
        <name>Mn(2+)</name>
        <dbReference type="ChEBI" id="CHEBI:29035"/>
    </cofactor>
</comment>
<keyword evidence="6" id="KW-0507">mRNA processing</keyword>
<keyword evidence="7" id="KW-0479">Metal-binding</keyword>
<dbReference type="InterPro" id="IPR007708">
    <property type="entry name" value="DBR1_C"/>
</dbReference>
<keyword evidence="10" id="KW-0408">Iron</keyword>
<organism evidence="15 16">
    <name type="scientific">Plasmodiophora brassicae</name>
    <name type="common">Clubroot disease agent</name>
    <dbReference type="NCBI Taxonomy" id="37360"/>
    <lineage>
        <taxon>Eukaryota</taxon>
        <taxon>Sar</taxon>
        <taxon>Rhizaria</taxon>
        <taxon>Endomyxa</taxon>
        <taxon>Phytomyxea</taxon>
        <taxon>Plasmodiophorida</taxon>
        <taxon>Plasmodiophoridae</taxon>
        <taxon>Plasmodiophora</taxon>
    </lineage>
</organism>
<evidence type="ECO:0000256" key="13">
    <source>
        <dbReference type="SAM" id="MobiDB-lite"/>
    </source>
</evidence>
<dbReference type="GO" id="GO:0000398">
    <property type="term" value="P:mRNA splicing, via spliceosome"/>
    <property type="evidence" value="ECO:0007669"/>
    <property type="project" value="TreeGrafter"/>
</dbReference>
<evidence type="ECO:0000256" key="7">
    <source>
        <dbReference type="ARBA" id="ARBA00022723"/>
    </source>
</evidence>
<keyword evidence="8" id="KW-0378">Hydrolase</keyword>
<evidence type="ECO:0000256" key="6">
    <source>
        <dbReference type="ARBA" id="ARBA00022664"/>
    </source>
</evidence>
<dbReference type="GO" id="GO:0008419">
    <property type="term" value="F:RNA lariat debranching enzyme activity"/>
    <property type="evidence" value="ECO:0007669"/>
    <property type="project" value="TreeGrafter"/>
</dbReference>
<feature type="domain" description="Lariat debranching enzyme C-terminal" evidence="14">
    <location>
        <begin position="257"/>
        <end position="375"/>
    </location>
</feature>
<evidence type="ECO:0000256" key="8">
    <source>
        <dbReference type="ARBA" id="ARBA00022801"/>
    </source>
</evidence>
<gene>
    <name evidence="15" type="ORF">PLBR_LOCUS2040</name>
</gene>
<comment type="cofactor">
    <cofactor evidence="2">
        <name>Zn(2+)</name>
        <dbReference type="ChEBI" id="CHEBI:29105"/>
    </cofactor>
</comment>
<reference evidence="15 16" key="1">
    <citation type="submission" date="2018-03" db="EMBL/GenBank/DDBJ databases">
        <authorList>
            <person name="Fogelqvist J."/>
        </authorList>
    </citation>
    <scope>NUCLEOTIDE SEQUENCE [LARGE SCALE GENOMIC DNA]</scope>
</reference>
<evidence type="ECO:0000259" key="14">
    <source>
        <dbReference type="SMART" id="SM01124"/>
    </source>
</evidence>
<evidence type="ECO:0000256" key="10">
    <source>
        <dbReference type="ARBA" id="ARBA00023004"/>
    </source>
</evidence>
<proteinExistence type="inferred from homology"/>
<sequence length="420" mass="46727">MSAALRSLRRPVPSPDPSVTGMVRVAVVGCAHGALDQLYASVAYLEQEKGVKIDLLLVCGDFQAVRNEDDLACMACPAKYRTMNTFYKYYSGECIAPVTTIFIGGNHEASNYLFELYGGGWVAPNIYFLGFAGVVNFGGLRIAGLSGIFKPAHFNCGYFETFPLDERSMRSLYHVREYEIYRLMQISGDLDVFMSHDWPAGIAGYGDTQGLLRRKPFFRGEIASNTLGNPETMGLLMKLRPSYWLSAHLHVKFAAVVDHDDGKMTRFLSLDKCLPHRDFMQVVDFPDKTGPLELAHDPEWLAIVKSSANLLSTSFRQPRLPPSASLLAKSETDINEIRSSFNDDMTIKPEAFATAALYSRLSLEVPFSAKLTTNSMTINPEEITLDDGDSSEEQQSSIPQCTNPDEIMLDDDEEQEEDAE</sequence>
<evidence type="ECO:0000256" key="3">
    <source>
        <dbReference type="ARBA" id="ARBA00001954"/>
    </source>
</evidence>
<dbReference type="GO" id="GO:0046872">
    <property type="term" value="F:metal ion binding"/>
    <property type="evidence" value="ECO:0007669"/>
    <property type="project" value="UniProtKB-KW"/>
</dbReference>
<dbReference type="InterPro" id="IPR004843">
    <property type="entry name" value="Calcineurin-like_PHP"/>
</dbReference>
<dbReference type="CDD" id="cd00844">
    <property type="entry name" value="MPP_Dbr1_N"/>
    <property type="match status" value="1"/>
</dbReference>
<evidence type="ECO:0000256" key="12">
    <source>
        <dbReference type="ARBA" id="ARBA00023242"/>
    </source>
</evidence>
<dbReference type="GO" id="GO:0005634">
    <property type="term" value="C:nucleus"/>
    <property type="evidence" value="ECO:0007669"/>
    <property type="project" value="UniProtKB-SubCell"/>
</dbReference>
<dbReference type="InterPro" id="IPR041816">
    <property type="entry name" value="Dbr1_N"/>
</dbReference>
<feature type="compositionally biased region" description="Acidic residues" evidence="13">
    <location>
        <begin position="383"/>
        <end position="392"/>
    </location>
</feature>
<comment type="subcellular location">
    <subcellularLocation>
        <location evidence="4">Nucleus</location>
    </subcellularLocation>
</comment>
<protein>
    <recommendedName>
        <fullName evidence="14">Lariat debranching enzyme C-terminal domain-containing protein</fullName>
    </recommendedName>
</protein>
<evidence type="ECO:0000313" key="15">
    <source>
        <dbReference type="EMBL" id="SPQ94825.1"/>
    </source>
</evidence>
<feature type="compositionally biased region" description="Acidic residues" evidence="13">
    <location>
        <begin position="407"/>
        <end position="420"/>
    </location>
</feature>
<evidence type="ECO:0000256" key="9">
    <source>
        <dbReference type="ARBA" id="ARBA00022833"/>
    </source>
</evidence>
<dbReference type="Pfam" id="PF00149">
    <property type="entry name" value="Metallophos"/>
    <property type="match status" value="1"/>
</dbReference>
<accession>A0A3P3Y3S1</accession>
<dbReference type="SUPFAM" id="SSF56300">
    <property type="entry name" value="Metallo-dependent phosphatases"/>
    <property type="match status" value="1"/>
</dbReference>
<keyword evidence="15" id="KW-0496">Mitochondrion</keyword>
<geneLocation type="mitochondrion" evidence="15"/>
<evidence type="ECO:0000313" key="16">
    <source>
        <dbReference type="Proteomes" id="UP000290189"/>
    </source>
</evidence>
<dbReference type="Pfam" id="PF05011">
    <property type="entry name" value="DBR1"/>
    <property type="match status" value="1"/>
</dbReference>
<dbReference type="AlphaFoldDB" id="A0A3P3Y3S1"/>
<keyword evidence="11" id="KW-0464">Manganese</keyword>
<evidence type="ECO:0000256" key="5">
    <source>
        <dbReference type="ARBA" id="ARBA00006045"/>
    </source>
</evidence>
<evidence type="ECO:0000256" key="4">
    <source>
        <dbReference type="ARBA" id="ARBA00004123"/>
    </source>
</evidence>
<keyword evidence="12" id="KW-0539">Nucleus</keyword>